<sequence length="448" mass="45243">MSEQQQASNEPPAPKAAAATPDAEAITAALTGAGKPPTASAPEGTGTGSAAAAEPEAGADTDAGTGPASSTGGRNAGTGATGRTSAAGDTGETSTGEKAQATGTAESTAAQATSGDVNVGREEKGTAGRTHGTGTDETNGAQGLSAAATTGQPTAIAAAVDGDGATGSSRSGVGRPRKPVLAAAAVAGALLVAVPLLITATDEDEDKKAVDTASADTVLGVANGPAGVFDTQSPSPTKTEPEKKETKKGETDRKVSAPPTAEKPVAPTAEPSASPSQKKKAVVKKAPSSLPAVLTRVLIKNNTNHTCVDVPGFSSGRPDGPVTHATCNSNTDDNQLWNVERRYDKAGPGGAPLFQIRNVMDSMCLDLPGYQGVGGATKVTEFPCDGTTNDNQLWWLDKQSDGKFWIRNAASNNQCLDSYGPDDATRDLIVWPCAPEGQNNHEWIFTRS</sequence>
<dbReference type="AlphaFoldDB" id="A0A7W8FBG7"/>
<organism evidence="3 4">
    <name type="scientific">Streptomyces griseoloalbus</name>
    <dbReference type="NCBI Taxonomy" id="67303"/>
    <lineage>
        <taxon>Bacteria</taxon>
        <taxon>Bacillati</taxon>
        <taxon>Actinomycetota</taxon>
        <taxon>Actinomycetes</taxon>
        <taxon>Kitasatosporales</taxon>
        <taxon>Streptomycetaceae</taxon>
        <taxon>Streptomyces</taxon>
    </lineage>
</organism>
<dbReference type="PROSITE" id="PS50231">
    <property type="entry name" value="RICIN_B_LECTIN"/>
    <property type="match status" value="1"/>
</dbReference>
<dbReference type="SMART" id="SM00458">
    <property type="entry name" value="RICIN"/>
    <property type="match status" value="1"/>
</dbReference>
<feature type="compositionally biased region" description="Low complexity" evidence="1">
    <location>
        <begin position="81"/>
        <end position="91"/>
    </location>
</feature>
<dbReference type="EMBL" id="JACHJE010000017">
    <property type="protein sequence ID" value="MBB5129272.1"/>
    <property type="molecule type" value="Genomic_DNA"/>
</dbReference>
<feature type="domain" description="Ricin B lectin" evidence="2">
    <location>
        <begin position="295"/>
        <end position="446"/>
    </location>
</feature>
<keyword evidence="4" id="KW-1185">Reference proteome</keyword>
<dbReference type="Pfam" id="PF00652">
    <property type="entry name" value="Ricin_B_lectin"/>
    <property type="match status" value="1"/>
</dbReference>
<dbReference type="Gene3D" id="2.80.10.50">
    <property type="match status" value="1"/>
</dbReference>
<dbReference type="SUPFAM" id="SSF50370">
    <property type="entry name" value="Ricin B-like lectins"/>
    <property type="match status" value="1"/>
</dbReference>
<gene>
    <name evidence="3" type="ORF">FHS32_006057</name>
</gene>
<evidence type="ECO:0000313" key="4">
    <source>
        <dbReference type="Proteomes" id="UP000568022"/>
    </source>
</evidence>
<dbReference type="InterPro" id="IPR000772">
    <property type="entry name" value="Ricin_B_lectin"/>
</dbReference>
<feature type="compositionally biased region" description="Polar residues" evidence="1">
    <location>
        <begin position="92"/>
        <end position="116"/>
    </location>
</feature>
<dbReference type="CDD" id="cd00161">
    <property type="entry name" value="beta-trefoil_Ricin-like"/>
    <property type="match status" value="1"/>
</dbReference>
<dbReference type="InterPro" id="IPR035992">
    <property type="entry name" value="Ricin_B-like_lectins"/>
</dbReference>
<evidence type="ECO:0000313" key="3">
    <source>
        <dbReference type="EMBL" id="MBB5129272.1"/>
    </source>
</evidence>
<reference evidence="3 4" key="1">
    <citation type="submission" date="2020-08" db="EMBL/GenBank/DDBJ databases">
        <title>Genomic Encyclopedia of Type Strains, Phase III (KMG-III): the genomes of soil and plant-associated and newly described type strains.</title>
        <authorList>
            <person name="Whitman W."/>
        </authorList>
    </citation>
    <scope>NUCLEOTIDE SEQUENCE [LARGE SCALE GENOMIC DNA]</scope>
    <source>
        <strain evidence="3 4">CECT 3226</strain>
    </source>
</reference>
<evidence type="ECO:0000256" key="1">
    <source>
        <dbReference type="SAM" id="MobiDB-lite"/>
    </source>
</evidence>
<feature type="compositionally biased region" description="Basic and acidic residues" evidence="1">
    <location>
        <begin position="239"/>
        <end position="255"/>
    </location>
</feature>
<accession>A0A7W8FBG7</accession>
<evidence type="ECO:0000259" key="2">
    <source>
        <dbReference type="SMART" id="SM00458"/>
    </source>
</evidence>
<protein>
    <recommendedName>
        <fullName evidence="2">Ricin B lectin domain-containing protein</fullName>
    </recommendedName>
</protein>
<feature type="compositionally biased region" description="Low complexity" evidence="1">
    <location>
        <begin position="36"/>
        <end position="73"/>
    </location>
</feature>
<feature type="compositionally biased region" description="Polar residues" evidence="1">
    <location>
        <begin position="132"/>
        <end position="153"/>
    </location>
</feature>
<feature type="region of interest" description="Disordered" evidence="1">
    <location>
        <begin position="1"/>
        <end position="176"/>
    </location>
</feature>
<dbReference type="Proteomes" id="UP000568022">
    <property type="component" value="Unassembled WGS sequence"/>
</dbReference>
<proteinExistence type="predicted"/>
<feature type="compositionally biased region" description="Low complexity" evidence="1">
    <location>
        <begin position="15"/>
        <end position="29"/>
    </location>
</feature>
<feature type="region of interest" description="Disordered" evidence="1">
    <location>
        <begin position="220"/>
        <end position="284"/>
    </location>
</feature>
<name>A0A7W8FBG7_9ACTN</name>
<comment type="caution">
    <text evidence="3">The sequence shown here is derived from an EMBL/GenBank/DDBJ whole genome shotgun (WGS) entry which is preliminary data.</text>
</comment>